<dbReference type="EMBL" id="JAYKXN010000001">
    <property type="protein sequence ID" value="KAK7318777.1"/>
    <property type="molecule type" value="Genomic_DNA"/>
</dbReference>
<gene>
    <name evidence="1" type="ORF">RJT34_03484</name>
</gene>
<evidence type="ECO:0000313" key="1">
    <source>
        <dbReference type="EMBL" id="KAK7318777.1"/>
    </source>
</evidence>
<dbReference type="AlphaFoldDB" id="A0AAN9KJW3"/>
<keyword evidence="2" id="KW-1185">Reference proteome</keyword>
<name>A0AAN9KJW3_CLITE</name>
<comment type="caution">
    <text evidence="1">The sequence shown here is derived from an EMBL/GenBank/DDBJ whole genome shotgun (WGS) entry which is preliminary data.</text>
</comment>
<protein>
    <submittedName>
        <fullName evidence="1">Uncharacterized protein</fullName>
    </submittedName>
</protein>
<organism evidence="1 2">
    <name type="scientific">Clitoria ternatea</name>
    <name type="common">Butterfly pea</name>
    <dbReference type="NCBI Taxonomy" id="43366"/>
    <lineage>
        <taxon>Eukaryota</taxon>
        <taxon>Viridiplantae</taxon>
        <taxon>Streptophyta</taxon>
        <taxon>Embryophyta</taxon>
        <taxon>Tracheophyta</taxon>
        <taxon>Spermatophyta</taxon>
        <taxon>Magnoliopsida</taxon>
        <taxon>eudicotyledons</taxon>
        <taxon>Gunneridae</taxon>
        <taxon>Pentapetalae</taxon>
        <taxon>rosids</taxon>
        <taxon>fabids</taxon>
        <taxon>Fabales</taxon>
        <taxon>Fabaceae</taxon>
        <taxon>Papilionoideae</taxon>
        <taxon>50 kb inversion clade</taxon>
        <taxon>NPAAA clade</taxon>
        <taxon>indigoferoid/millettioid clade</taxon>
        <taxon>Phaseoleae</taxon>
        <taxon>Clitoria</taxon>
    </lineage>
</organism>
<proteinExistence type="predicted"/>
<accession>A0AAN9KJW3</accession>
<evidence type="ECO:0000313" key="2">
    <source>
        <dbReference type="Proteomes" id="UP001359559"/>
    </source>
</evidence>
<reference evidence="1 2" key="1">
    <citation type="submission" date="2024-01" db="EMBL/GenBank/DDBJ databases">
        <title>The genomes of 5 underutilized Papilionoideae crops provide insights into root nodulation and disease resistance.</title>
        <authorList>
            <person name="Yuan L."/>
        </authorList>
    </citation>
    <scope>NUCLEOTIDE SEQUENCE [LARGE SCALE GENOMIC DNA]</scope>
    <source>
        <strain evidence="1">LY-2023</strain>
        <tissue evidence="1">Leaf</tissue>
    </source>
</reference>
<sequence length="132" mass="15168">MLAKLPENVAIFDLSTKNSKTNVCIKGIFSEELIIALACEFLFTSQFLKIRFEKQSKNHRVKILAHNMAKAVMQFWHSIELLLDNDVPDYNGKIDSSEESGHKRNSEMETIFSEMELKLEHRIKPLSSKALV</sequence>
<dbReference type="Proteomes" id="UP001359559">
    <property type="component" value="Unassembled WGS sequence"/>
</dbReference>